<keyword evidence="3" id="KW-1185">Reference proteome</keyword>
<dbReference type="Proteomes" id="UP001410394">
    <property type="component" value="Unassembled WGS sequence"/>
</dbReference>
<organism evidence="2 3">
    <name type="scientific">Uliginosibacterium sediminicola</name>
    <dbReference type="NCBI Taxonomy" id="2024550"/>
    <lineage>
        <taxon>Bacteria</taxon>
        <taxon>Pseudomonadati</taxon>
        <taxon>Pseudomonadota</taxon>
        <taxon>Betaproteobacteria</taxon>
        <taxon>Rhodocyclales</taxon>
        <taxon>Zoogloeaceae</taxon>
        <taxon>Uliginosibacterium</taxon>
    </lineage>
</organism>
<sequence>MWKKLRITFLLFILATVALSTWRAQGHARDWHNTLQIAVFPINGDGSARTAARIASLNAESFKDIERFLAEQAAEHGVSTLMPVHVSLQPALASLPPPAPQARSGLDVVLWSLKLRGWAWHQPDGVPHADIRAFVIYWDSDLSGGRVPDSHGLAKGQLAISNVHVAQEMQRSNNVVIAHEILHTMGATDKYDFGSLQPSYPDGFADPASNPRYPQARCELMAGRIPVSESELSMPHSLRECLIGPLTAREIGMLP</sequence>
<gene>
    <name evidence="2" type="ORF">ABDB84_09755</name>
</gene>
<comment type="caution">
    <text evidence="2">The sequence shown here is derived from an EMBL/GenBank/DDBJ whole genome shotgun (WGS) entry which is preliminary data.</text>
</comment>
<accession>A0ABU9YY93</accession>
<evidence type="ECO:0000256" key="1">
    <source>
        <dbReference type="SAM" id="SignalP"/>
    </source>
</evidence>
<keyword evidence="1" id="KW-0732">Signal</keyword>
<evidence type="ECO:0000313" key="3">
    <source>
        <dbReference type="Proteomes" id="UP001410394"/>
    </source>
</evidence>
<reference evidence="2 3" key="1">
    <citation type="journal article" date="2018" name="Int. J. Syst. Evol. Microbiol.">
        <title>Uliginosibacterium sediminicola sp. nov., isolated from freshwater sediment.</title>
        <authorList>
            <person name="Hwang W.M."/>
            <person name="Kim S.M."/>
            <person name="Kang K."/>
            <person name="Ahn T.Y."/>
        </authorList>
    </citation>
    <scope>NUCLEOTIDE SEQUENCE [LARGE SCALE GENOMIC DNA]</scope>
    <source>
        <strain evidence="2 3">M1-21</strain>
    </source>
</reference>
<dbReference type="EMBL" id="JBDIVE010000004">
    <property type="protein sequence ID" value="MEN3068763.1"/>
    <property type="molecule type" value="Genomic_DNA"/>
</dbReference>
<feature type="chain" id="PRO_5047417868" evidence="1">
    <location>
        <begin position="21"/>
        <end position="255"/>
    </location>
</feature>
<dbReference type="RefSeq" id="WP_345919533.1">
    <property type="nucleotide sequence ID" value="NZ_JBDIVE010000004.1"/>
</dbReference>
<proteinExistence type="predicted"/>
<evidence type="ECO:0000313" key="2">
    <source>
        <dbReference type="EMBL" id="MEN3068763.1"/>
    </source>
</evidence>
<name>A0ABU9YY93_9RHOO</name>
<protein>
    <submittedName>
        <fullName evidence="2">Uncharacterized protein</fullName>
    </submittedName>
</protein>
<feature type="signal peptide" evidence="1">
    <location>
        <begin position="1"/>
        <end position="20"/>
    </location>
</feature>